<evidence type="ECO:0000256" key="1">
    <source>
        <dbReference type="ARBA" id="ARBA00001971"/>
    </source>
</evidence>
<dbReference type="SUPFAM" id="SSF48264">
    <property type="entry name" value="Cytochrome P450"/>
    <property type="match status" value="1"/>
</dbReference>
<dbReference type="InterPro" id="IPR036396">
    <property type="entry name" value="Cyt_P450_sf"/>
</dbReference>
<dbReference type="PANTHER" id="PTHR24305:SF210">
    <property type="entry name" value="CYTOCHROME P450 MONOOXYGENASE ASQL-RELATED"/>
    <property type="match status" value="1"/>
</dbReference>
<organism evidence="8 9">
    <name type="scientific">Hapsidospora chrysogenum (strain ATCC 11550 / CBS 779.69 / DSM 880 / IAM 14645 / JCM 23072 / IMI 49137)</name>
    <name type="common">Acremonium chrysogenum</name>
    <dbReference type="NCBI Taxonomy" id="857340"/>
    <lineage>
        <taxon>Eukaryota</taxon>
        <taxon>Fungi</taxon>
        <taxon>Dikarya</taxon>
        <taxon>Ascomycota</taxon>
        <taxon>Pezizomycotina</taxon>
        <taxon>Sordariomycetes</taxon>
        <taxon>Hypocreomycetidae</taxon>
        <taxon>Hypocreales</taxon>
        <taxon>Bionectriaceae</taxon>
        <taxon>Hapsidospora</taxon>
    </lineage>
</organism>
<dbReference type="InterPro" id="IPR001128">
    <property type="entry name" value="Cyt_P450"/>
</dbReference>
<evidence type="ECO:0000256" key="2">
    <source>
        <dbReference type="ARBA" id="ARBA00010617"/>
    </source>
</evidence>
<dbReference type="InterPro" id="IPR002401">
    <property type="entry name" value="Cyt_P450_E_grp-I"/>
</dbReference>
<dbReference type="PROSITE" id="PS00086">
    <property type="entry name" value="CYTOCHROME_P450"/>
    <property type="match status" value="1"/>
</dbReference>
<dbReference type="EMBL" id="JPKY01000179">
    <property type="protein sequence ID" value="KFH40650.1"/>
    <property type="molecule type" value="Genomic_DNA"/>
</dbReference>
<keyword evidence="3 6" id="KW-0349">Heme</keyword>
<evidence type="ECO:0000256" key="7">
    <source>
        <dbReference type="RuleBase" id="RU000461"/>
    </source>
</evidence>
<evidence type="ECO:0000256" key="6">
    <source>
        <dbReference type="PIRSR" id="PIRSR602401-1"/>
    </source>
</evidence>
<dbReference type="Pfam" id="PF00067">
    <property type="entry name" value="p450"/>
    <property type="match status" value="1"/>
</dbReference>
<feature type="binding site" description="axial binding residue" evidence="6">
    <location>
        <position position="451"/>
    </location>
    <ligand>
        <name>heme</name>
        <dbReference type="ChEBI" id="CHEBI:30413"/>
    </ligand>
    <ligandPart>
        <name>Fe</name>
        <dbReference type="ChEBI" id="CHEBI:18248"/>
    </ligandPart>
</feature>
<sequence>MQLLLCLFMAFAAAVVYLAIQAVYDCFFHPLRHVPGPKLNAISRIPYIRHHLDGTAPFYLRKLHEQYGDVVRYSISEVSFISGDTAWTDIYGHRTGSRRGQPTLEKDPAWYAPPVQGVQSLLFEPDEPHHRRRRAWAHSFSDKSLVDQFPTVQAVSDLLVERLGEAKGAVDMCQYFSWTMFDIVSTLIYGKPLGNLQELKTHKNVKVVQDGLQAFRFCYILWCYPLLNKLTGYALNEEQISTWVNHDKWLHQQTWDRVNRGPTGGKKDFISYVVRIRDGEAEDEKAAVSGFKKTGVMDKELHVDSGLFLTAGSDTTAHVLTWSIYFLCRHPTYLAKVTDEIRGRFASYQDIVPESVGNMPVLTGVINETLRLQTPTAVGFGRRVGKGGEFISGRWIAEGTGVQVSQYPNNRSSRNFANPDEFIPERWMGADRFASDKREAFQPFSVGARNCIGKGLAQTEMRLILSKLLWKFDPELDESVGSEWATKSIWKMTWVKDPLLVKWKPAQRP</sequence>
<dbReference type="InterPro" id="IPR017972">
    <property type="entry name" value="Cyt_P450_CS"/>
</dbReference>
<dbReference type="GO" id="GO:0020037">
    <property type="term" value="F:heme binding"/>
    <property type="evidence" value="ECO:0007669"/>
    <property type="project" value="InterPro"/>
</dbReference>
<dbReference type="HOGENOM" id="CLU_001570_14_11_1"/>
<protein>
    <submittedName>
        <fullName evidence="8">Averantin hydroxylase-like protein</fullName>
    </submittedName>
</protein>
<comment type="similarity">
    <text evidence="2 7">Belongs to the cytochrome P450 family.</text>
</comment>
<evidence type="ECO:0000256" key="5">
    <source>
        <dbReference type="ARBA" id="ARBA00023004"/>
    </source>
</evidence>
<dbReference type="InterPro" id="IPR050121">
    <property type="entry name" value="Cytochrome_P450_monoxygenase"/>
</dbReference>
<dbReference type="PANTHER" id="PTHR24305">
    <property type="entry name" value="CYTOCHROME P450"/>
    <property type="match status" value="1"/>
</dbReference>
<keyword evidence="7" id="KW-0560">Oxidoreductase</keyword>
<evidence type="ECO:0000313" key="8">
    <source>
        <dbReference type="EMBL" id="KFH40650.1"/>
    </source>
</evidence>
<dbReference type="PRINTS" id="PR00385">
    <property type="entry name" value="P450"/>
</dbReference>
<name>A0A086SU68_HAPC1</name>
<dbReference type="GO" id="GO:0016705">
    <property type="term" value="F:oxidoreductase activity, acting on paired donors, with incorporation or reduction of molecular oxygen"/>
    <property type="evidence" value="ECO:0007669"/>
    <property type="project" value="InterPro"/>
</dbReference>
<evidence type="ECO:0000256" key="4">
    <source>
        <dbReference type="ARBA" id="ARBA00022723"/>
    </source>
</evidence>
<keyword evidence="9" id="KW-1185">Reference proteome</keyword>
<dbReference type="Gene3D" id="1.10.630.10">
    <property type="entry name" value="Cytochrome P450"/>
    <property type="match status" value="1"/>
</dbReference>
<comment type="cofactor">
    <cofactor evidence="1 6">
        <name>heme</name>
        <dbReference type="ChEBI" id="CHEBI:30413"/>
    </cofactor>
</comment>
<dbReference type="PRINTS" id="PR00463">
    <property type="entry name" value="EP450I"/>
</dbReference>
<dbReference type="CDD" id="cd11058">
    <property type="entry name" value="CYP60B-like"/>
    <property type="match status" value="1"/>
</dbReference>
<reference evidence="9" key="1">
    <citation type="journal article" date="2014" name="Genome Announc.">
        <title>Genome sequence and annotation of Acremonium chrysogenum, producer of the beta-lactam antibiotic cephalosporin C.</title>
        <authorList>
            <person name="Terfehr D."/>
            <person name="Dahlmann T.A."/>
            <person name="Specht T."/>
            <person name="Zadra I."/>
            <person name="Kuernsteiner H."/>
            <person name="Kueck U."/>
        </authorList>
    </citation>
    <scope>NUCLEOTIDE SEQUENCE [LARGE SCALE GENOMIC DNA]</scope>
    <source>
        <strain evidence="9">ATCC 11550 / CBS 779.69 / DSM 880 / IAM 14645 / JCM 23072 / IMI 49137</strain>
    </source>
</reference>
<dbReference type="Proteomes" id="UP000029964">
    <property type="component" value="Unassembled WGS sequence"/>
</dbReference>
<keyword evidence="5 6" id="KW-0408">Iron</keyword>
<gene>
    <name evidence="8" type="ORF">ACRE_086570</name>
</gene>
<evidence type="ECO:0000256" key="3">
    <source>
        <dbReference type="ARBA" id="ARBA00022617"/>
    </source>
</evidence>
<dbReference type="OrthoDB" id="1470350at2759"/>
<proteinExistence type="inferred from homology"/>
<keyword evidence="7" id="KW-0503">Monooxygenase</keyword>
<comment type="caution">
    <text evidence="8">The sequence shown here is derived from an EMBL/GenBank/DDBJ whole genome shotgun (WGS) entry which is preliminary data.</text>
</comment>
<dbReference type="GO" id="GO:0004497">
    <property type="term" value="F:monooxygenase activity"/>
    <property type="evidence" value="ECO:0007669"/>
    <property type="project" value="UniProtKB-KW"/>
</dbReference>
<keyword evidence="4 6" id="KW-0479">Metal-binding</keyword>
<dbReference type="AlphaFoldDB" id="A0A086SU68"/>
<dbReference type="GO" id="GO:0005506">
    <property type="term" value="F:iron ion binding"/>
    <property type="evidence" value="ECO:0007669"/>
    <property type="project" value="InterPro"/>
</dbReference>
<accession>A0A086SU68</accession>
<dbReference type="STRING" id="857340.A0A086SU68"/>
<evidence type="ECO:0000313" key="9">
    <source>
        <dbReference type="Proteomes" id="UP000029964"/>
    </source>
</evidence>